<evidence type="ECO:0000256" key="3">
    <source>
        <dbReference type="ARBA" id="ARBA00022692"/>
    </source>
</evidence>
<sequence>MHSHRIQVVFFLALLFAALTLTFVMFLPYLSALFMSLVFYIVSRPVFERILRLTGGKVWLAALFTTLLIVVIIILPLIIFGVVIFDDARNFYVQLTSGGGGLLDSWQGYIDRTLTRLIPEANIDLEQFIGKGLNYLLNNIAALFTGFLGLILNLVIMLVSLFFLFKDGDRLKTAIFNISPLSNNYDQNIFDQVEMAVSSVVKGNLLIAILQGLISSVGFAIFGVSNPALWGTVAAVAALIPSVGTSVVLIPVVLYVFFSSGIGNAIGLAVWGIVFVGLIDNILYPILVERGVRIHPFLIFLAVLGGVSVFGLLGFIIGPVVLSVLFILSRMFPRIISNKTA</sequence>
<keyword evidence="3 6" id="KW-0812">Transmembrane</keyword>
<evidence type="ECO:0000256" key="4">
    <source>
        <dbReference type="ARBA" id="ARBA00022989"/>
    </source>
</evidence>
<dbReference type="AlphaFoldDB" id="A0A1G2NZJ4"/>
<accession>A0A1G2NZJ4</accession>
<comment type="caution">
    <text evidence="7">The sequence shown here is derived from an EMBL/GenBank/DDBJ whole genome shotgun (WGS) entry which is preliminary data.</text>
</comment>
<name>A0A1G2NZJ4_9BACT</name>
<dbReference type="InterPro" id="IPR002549">
    <property type="entry name" value="AI-2E-like"/>
</dbReference>
<feature type="transmembrane region" description="Helical" evidence="6">
    <location>
        <begin position="265"/>
        <end position="287"/>
    </location>
</feature>
<evidence type="ECO:0008006" key="9">
    <source>
        <dbReference type="Google" id="ProtNLM"/>
    </source>
</evidence>
<evidence type="ECO:0000256" key="2">
    <source>
        <dbReference type="ARBA" id="ARBA00009773"/>
    </source>
</evidence>
<reference evidence="7 8" key="1">
    <citation type="journal article" date="2016" name="Nat. Commun.">
        <title>Thousands of microbial genomes shed light on interconnected biogeochemical processes in an aquifer system.</title>
        <authorList>
            <person name="Anantharaman K."/>
            <person name="Brown C.T."/>
            <person name="Hug L.A."/>
            <person name="Sharon I."/>
            <person name="Castelle C.J."/>
            <person name="Probst A.J."/>
            <person name="Thomas B.C."/>
            <person name="Singh A."/>
            <person name="Wilkins M.J."/>
            <person name="Karaoz U."/>
            <person name="Brodie E.L."/>
            <person name="Williams K.H."/>
            <person name="Hubbard S.S."/>
            <person name="Banfield J.F."/>
        </authorList>
    </citation>
    <scope>NUCLEOTIDE SEQUENCE [LARGE SCALE GENOMIC DNA]</scope>
</reference>
<evidence type="ECO:0000313" key="7">
    <source>
        <dbReference type="EMBL" id="OHA41453.1"/>
    </source>
</evidence>
<evidence type="ECO:0000256" key="5">
    <source>
        <dbReference type="ARBA" id="ARBA00023136"/>
    </source>
</evidence>
<dbReference type="GO" id="GO:0016020">
    <property type="term" value="C:membrane"/>
    <property type="evidence" value="ECO:0007669"/>
    <property type="project" value="UniProtKB-SubCell"/>
</dbReference>
<dbReference type="PANTHER" id="PTHR21716:SF4">
    <property type="entry name" value="TRANSMEMBRANE PROTEIN 245"/>
    <property type="match status" value="1"/>
</dbReference>
<dbReference type="Proteomes" id="UP000176429">
    <property type="component" value="Unassembled WGS sequence"/>
</dbReference>
<keyword evidence="4 6" id="KW-1133">Transmembrane helix</keyword>
<proteinExistence type="inferred from homology"/>
<protein>
    <recommendedName>
        <fullName evidence="9">AI-2E family transporter</fullName>
    </recommendedName>
</protein>
<organism evidence="7 8">
    <name type="scientific">Candidatus Taylorbacteria bacterium RIFCSPLOWO2_02_FULL_46_40</name>
    <dbReference type="NCBI Taxonomy" id="1802329"/>
    <lineage>
        <taxon>Bacteria</taxon>
        <taxon>Candidatus Tayloriibacteriota</taxon>
    </lineage>
</organism>
<feature type="transmembrane region" description="Helical" evidence="6">
    <location>
        <begin position="205"/>
        <end position="224"/>
    </location>
</feature>
<feature type="transmembrane region" description="Helical" evidence="6">
    <location>
        <begin position="140"/>
        <end position="165"/>
    </location>
</feature>
<dbReference type="EMBL" id="MHSH01000026">
    <property type="protein sequence ID" value="OHA41453.1"/>
    <property type="molecule type" value="Genomic_DNA"/>
</dbReference>
<dbReference type="Pfam" id="PF01594">
    <property type="entry name" value="AI-2E_transport"/>
    <property type="match status" value="1"/>
</dbReference>
<keyword evidence="5 6" id="KW-0472">Membrane</keyword>
<comment type="subcellular location">
    <subcellularLocation>
        <location evidence="1">Membrane</location>
        <topology evidence="1">Multi-pass membrane protein</topology>
    </subcellularLocation>
</comment>
<evidence type="ECO:0000256" key="1">
    <source>
        <dbReference type="ARBA" id="ARBA00004141"/>
    </source>
</evidence>
<feature type="transmembrane region" description="Helical" evidence="6">
    <location>
        <begin position="230"/>
        <end position="258"/>
    </location>
</feature>
<feature type="transmembrane region" description="Helical" evidence="6">
    <location>
        <begin position="59"/>
        <end position="85"/>
    </location>
</feature>
<feature type="transmembrane region" description="Helical" evidence="6">
    <location>
        <begin position="30"/>
        <end position="47"/>
    </location>
</feature>
<feature type="transmembrane region" description="Helical" evidence="6">
    <location>
        <begin position="299"/>
        <end position="328"/>
    </location>
</feature>
<dbReference type="PANTHER" id="PTHR21716">
    <property type="entry name" value="TRANSMEMBRANE PROTEIN"/>
    <property type="match status" value="1"/>
</dbReference>
<evidence type="ECO:0000256" key="6">
    <source>
        <dbReference type="SAM" id="Phobius"/>
    </source>
</evidence>
<gene>
    <name evidence="7" type="ORF">A3H68_02365</name>
</gene>
<evidence type="ECO:0000313" key="8">
    <source>
        <dbReference type="Proteomes" id="UP000176429"/>
    </source>
</evidence>
<comment type="similarity">
    <text evidence="2">Belongs to the autoinducer-2 exporter (AI-2E) (TC 2.A.86) family.</text>
</comment>